<dbReference type="CDD" id="cd11530">
    <property type="entry name" value="NTP-PPase_DR2231_like"/>
    <property type="match status" value="1"/>
</dbReference>
<keyword evidence="1" id="KW-0378">Hydrolase</keyword>
<dbReference type="InterPro" id="IPR021130">
    <property type="entry name" value="PRib-ATP_PPHydrolase-like"/>
</dbReference>
<dbReference type="SUPFAM" id="SSF101386">
    <property type="entry name" value="all-alpha NTP pyrophosphatases"/>
    <property type="match status" value="1"/>
</dbReference>
<dbReference type="Proteomes" id="UP000198412">
    <property type="component" value="Unassembled WGS sequence"/>
</dbReference>
<keyword evidence="2" id="KW-1185">Reference proteome</keyword>
<gene>
    <name evidence="1" type="ORF">SAMN04488111_3226</name>
</gene>
<name>A0A238ZDS7_9FLAO</name>
<dbReference type="Gene3D" id="1.10.3420.10">
    <property type="entry name" value="putative ntp pyrophosphohydrolase like domain"/>
    <property type="match status" value="1"/>
</dbReference>
<proteinExistence type="predicted"/>
<protein>
    <submittedName>
        <fullName evidence="1">Predicted phosphohydrolase, Cof family, HAD superfamily</fullName>
    </submittedName>
</protein>
<dbReference type="GO" id="GO:0016787">
    <property type="term" value="F:hydrolase activity"/>
    <property type="evidence" value="ECO:0007669"/>
    <property type="project" value="UniProtKB-KW"/>
</dbReference>
<dbReference type="Pfam" id="PF01503">
    <property type="entry name" value="PRA-PH"/>
    <property type="match status" value="1"/>
</dbReference>
<organism evidence="1 2">
    <name type="scientific">Lutibacter flavus</name>
    <dbReference type="NCBI Taxonomy" id="691689"/>
    <lineage>
        <taxon>Bacteria</taxon>
        <taxon>Pseudomonadati</taxon>
        <taxon>Bacteroidota</taxon>
        <taxon>Flavobacteriia</taxon>
        <taxon>Flavobacteriales</taxon>
        <taxon>Flavobacteriaceae</taxon>
        <taxon>Lutibacter</taxon>
    </lineage>
</organism>
<evidence type="ECO:0000313" key="2">
    <source>
        <dbReference type="Proteomes" id="UP000198412"/>
    </source>
</evidence>
<accession>A0A238ZDS7</accession>
<dbReference type="InterPro" id="IPR033653">
    <property type="entry name" value="NTP-PPase_DR2231-like"/>
</dbReference>
<dbReference type="AlphaFoldDB" id="A0A238ZDS7"/>
<dbReference type="InterPro" id="IPR023292">
    <property type="entry name" value="NTP_PyroPHydrolase-like_dom_sf"/>
</dbReference>
<sequence length="130" mass="14767">MKQKIKAVQDFHEAFGLGVNHEPIAKLTKEKIKLRFDLMAEENEEYLEAAKDNDLVEVADALGDMLYILCGTILEHGMQHKIEEVFNEIQRSNMSKLGADGKPIYREDGKVMKGPNYFKPNISVILKSKS</sequence>
<dbReference type="OrthoDB" id="9795188at2"/>
<reference evidence="2" key="1">
    <citation type="submission" date="2017-06" db="EMBL/GenBank/DDBJ databases">
        <authorList>
            <person name="Varghese N."/>
            <person name="Submissions S."/>
        </authorList>
    </citation>
    <scope>NUCLEOTIDE SEQUENCE [LARGE SCALE GENOMIC DNA]</scope>
    <source>
        <strain evidence="2">DSM 27993</strain>
    </source>
</reference>
<evidence type="ECO:0000313" key="1">
    <source>
        <dbReference type="EMBL" id="SNR80923.1"/>
    </source>
</evidence>
<dbReference type="EMBL" id="FZNX01000006">
    <property type="protein sequence ID" value="SNR80923.1"/>
    <property type="molecule type" value="Genomic_DNA"/>
</dbReference>
<dbReference type="RefSeq" id="WP_089379475.1">
    <property type="nucleotide sequence ID" value="NZ_FZNX01000006.1"/>
</dbReference>